<keyword evidence="1" id="KW-1133">Transmembrane helix</keyword>
<dbReference type="AlphaFoldDB" id="E1R6N9"/>
<keyword evidence="3" id="KW-1185">Reference proteome</keyword>
<evidence type="ECO:0000313" key="2">
    <source>
        <dbReference type="EMBL" id="ADK79171.1"/>
    </source>
</evidence>
<evidence type="ECO:0008006" key="4">
    <source>
        <dbReference type="Google" id="ProtNLM"/>
    </source>
</evidence>
<feature type="transmembrane region" description="Helical" evidence="1">
    <location>
        <begin position="112"/>
        <end position="134"/>
    </location>
</feature>
<feature type="transmembrane region" description="Helical" evidence="1">
    <location>
        <begin position="6"/>
        <end position="25"/>
    </location>
</feature>
<feature type="transmembrane region" description="Helical" evidence="1">
    <location>
        <begin position="176"/>
        <end position="199"/>
    </location>
</feature>
<dbReference type="OrthoDB" id="371078at2"/>
<dbReference type="PANTHER" id="PTHR35804:SF1">
    <property type="entry name" value="LYSINE EXPORTER LYSO"/>
    <property type="match status" value="1"/>
</dbReference>
<dbReference type="HOGENOM" id="CLU_045681_1_0_12"/>
<feature type="transmembrane region" description="Helical" evidence="1">
    <location>
        <begin position="64"/>
        <end position="91"/>
    </location>
</feature>
<protein>
    <recommendedName>
        <fullName evidence="4">Lysine exporter LysO family protein</fullName>
    </recommendedName>
</protein>
<dbReference type="eggNOG" id="COG2431">
    <property type="taxonomic scope" value="Bacteria"/>
</dbReference>
<accession>E1R6N9</accession>
<dbReference type="PANTHER" id="PTHR35804">
    <property type="entry name" value="LYSINE EXPORTER LYSO"/>
    <property type="match status" value="1"/>
</dbReference>
<feature type="transmembrane region" description="Helical" evidence="1">
    <location>
        <begin position="211"/>
        <end position="236"/>
    </location>
</feature>
<dbReference type="Proteomes" id="UP000002318">
    <property type="component" value="Chromosome"/>
</dbReference>
<dbReference type="GO" id="GO:0005886">
    <property type="term" value="C:plasma membrane"/>
    <property type="evidence" value="ECO:0007669"/>
    <property type="project" value="TreeGrafter"/>
</dbReference>
<evidence type="ECO:0000313" key="3">
    <source>
        <dbReference type="Proteomes" id="UP000002318"/>
    </source>
</evidence>
<feature type="transmembrane region" description="Helical" evidence="1">
    <location>
        <begin position="284"/>
        <end position="307"/>
    </location>
</feature>
<reference evidence="2 3" key="1">
    <citation type="journal article" date="2010" name="Stand. Genomic Sci.">
        <title>Complete genome sequence of Spirochaeta smaragdinae type strain (SEBR 4228).</title>
        <authorList>
            <person name="Mavromatis K."/>
            <person name="Yasawong M."/>
            <person name="Chertkov O."/>
            <person name="Lapidus A."/>
            <person name="Lucas S."/>
            <person name="Nolan M."/>
            <person name="Del Rio T.G."/>
            <person name="Tice H."/>
            <person name="Cheng J.F."/>
            <person name="Pitluck S."/>
            <person name="Liolios K."/>
            <person name="Ivanova N."/>
            <person name="Tapia R."/>
            <person name="Han C."/>
            <person name="Bruce D."/>
            <person name="Goodwin L."/>
            <person name="Pati A."/>
            <person name="Chen A."/>
            <person name="Palaniappan K."/>
            <person name="Land M."/>
            <person name="Hauser L."/>
            <person name="Chang Y.J."/>
            <person name="Jeffries C.D."/>
            <person name="Detter J.C."/>
            <person name="Rohde M."/>
            <person name="Brambilla E."/>
            <person name="Spring S."/>
            <person name="Goker M."/>
            <person name="Sikorski J."/>
            <person name="Woyke T."/>
            <person name="Bristow J."/>
            <person name="Eisen J.A."/>
            <person name="Markowitz V."/>
            <person name="Hugenholtz P."/>
            <person name="Klenk H.P."/>
            <person name="Kyrpides N.C."/>
        </authorList>
    </citation>
    <scope>NUCLEOTIDE SEQUENCE [LARGE SCALE GENOMIC DNA]</scope>
    <source>
        <strain evidence="3">DSM 11293 / JCM 15392 / SEBR 4228</strain>
    </source>
</reference>
<keyword evidence="1" id="KW-0472">Membrane</keyword>
<dbReference type="RefSeq" id="WP_013252635.1">
    <property type="nucleotide sequence ID" value="NC_014364.1"/>
</dbReference>
<sequence length="310" mass="32792">MEGIVSLLILLAFLGGGMMCAKSTFAPKPKGVTCIIAVILRILLLFMGIRIGRLGMNIREVQTIGLLGLVFGSATIFGTVLFLIILNGLSGGNESKHKRGRSESRRPSAKRLLWESLGLFAFVIVGIVAGKILPFASLIPNEAGTWTLYCLLFFIGMQMMQSDIKFVSLLRDRRMLLLPLVTALGSICGGIMVSPLFHLSVGEAAALSAGFGWYSLSGVLISDLGNPLLGSAAFLVNLVRESLALFMIPLLGGLGLPHLAIGVGGATSMDVTLPLVETSCGAGYVPLSIAHGALLSLLVPFLVPFFWGFA</sequence>
<dbReference type="EMBL" id="CP002116">
    <property type="protein sequence ID" value="ADK79171.1"/>
    <property type="molecule type" value="Genomic_DNA"/>
</dbReference>
<proteinExistence type="predicted"/>
<feature type="transmembrane region" description="Helical" evidence="1">
    <location>
        <begin position="243"/>
        <end position="264"/>
    </location>
</feature>
<dbReference type="Pfam" id="PF03956">
    <property type="entry name" value="Lys_export"/>
    <property type="match status" value="1"/>
</dbReference>
<name>E1R6N9_SEDSS</name>
<dbReference type="InterPro" id="IPR005642">
    <property type="entry name" value="LysO"/>
</dbReference>
<keyword evidence="1" id="KW-0812">Transmembrane</keyword>
<dbReference type="STRING" id="573413.Spirs_0011"/>
<dbReference type="KEGG" id="ssm:Spirs_0011"/>
<feature type="transmembrane region" description="Helical" evidence="1">
    <location>
        <begin position="32"/>
        <end position="52"/>
    </location>
</feature>
<gene>
    <name evidence="2" type="ordered locus">Spirs_0011</name>
</gene>
<dbReference type="GO" id="GO:0015661">
    <property type="term" value="F:L-lysine efflux transmembrane transporter activity"/>
    <property type="evidence" value="ECO:0007669"/>
    <property type="project" value="InterPro"/>
</dbReference>
<organism evidence="2 3">
    <name type="scientific">Sediminispirochaeta smaragdinae (strain DSM 11293 / JCM 15392 / SEBR 4228)</name>
    <name type="common">Spirochaeta smaragdinae</name>
    <dbReference type="NCBI Taxonomy" id="573413"/>
    <lineage>
        <taxon>Bacteria</taxon>
        <taxon>Pseudomonadati</taxon>
        <taxon>Spirochaetota</taxon>
        <taxon>Spirochaetia</taxon>
        <taxon>Spirochaetales</taxon>
        <taxon>Spirochaetaceae</taxon>
        <taxon>Sediminispirochaeta</taxon>
    </lineage>
</organism>
<evidence type="ECO:0000256" key="1">
    <source>
        <dbReference type="SAM" id="Phobius"/>
    </source>
</evidence>